<feature type="coiled-coil region" evidence="1">
    <location>
        <begin position="27"/>
        <end position="153"/>
    </location>
</feature>
<keyword evidence="1" id="KW-0175">Coiled coil</keyword>
<dbReference type="EMBL" id="JBFOLK010000011">
    <property type="protein sequence ID" value="KAL2474608.1"/>
    <property type="molecule type" value="Genomic_DNA"/>
</dbReference>
<comment type="caution">
    <text evidence="3">The sequence shown here is derived from an EMBL/GenBank/DDBJ whole genome shotgun (WGS) entry which is preliminary data.</text>
</comment>
<keyword evidence="4" id="KW-1185">Reference proteome</keyword>
<evidence type="ECO:0000313" key="3">
    <source>
        <dbReference type="EMBL" id="KAL2474608.1"/>
    </source>
</evidence>
<dbReference type="Proteomes" id="UP001604336">
    <property type="component" value="Unassembled WGS sequence"/>
</dbReference>
<feature type="region of interest" description="Disordered" evidence="2">
    <location>
        <begin position="205"/>
        <end position="238"/>
    </location>
</feature>
<evidence type="ECO:0000313" key="4">
    <source>
        <dbReference type="Proteomes" id="UP001604336"/>
    </source>
</evidence>
<organism evidence="3 4">
    <name type="scientific">Abeliophyllum distichum</name>
    <dbReference type="NCBI Taxonomy" id="126358"/>
    <lineage>
        <taxon>Eukaryota</taxon>
        <taxon>Viridiplantae</taxon>
        <taxon>Streptophyta</taxon>
        <taxon>Embryophyta</taxon>
        <taxon>Tracheophyta</taxon>
        <taxon>Spermatophyta</taxon>
        <taxon>Magnoliopsida</taxon>
        <taxon>eudicotyledons</taxon>
        <taxon>Gunneridae</taxon>
        <taxon>Pentapetalae</taxon>
        <taxon>asterids</taxon>
        <taxon>lamiids</taxon>
        <taxon>Lamiales</taxon>
        <taxon>Oleaceae</taxon>
        <taxon>Forsythieae</taxon>
        <taxon>Abeliophyllum</taxon>
    </lineage>
</organism>
<accession>A0ABD1QG93</accession>
<evidence type="ECO:0000256" key="1">
    <source>
        <dbReference type="SAM" id="Coils"/>
    </source>
</evidence>
<gene>
    <name evidence="3" type="ORF">Adt_35344</name>
</gene>
<sequence>MNLVRVFVLAKELFSIFESFDTKEAKSKKLLIDLKAMSLEKAQLESQKRAFQFKLDLVVMKEANMNAKYEIEIKAAKECLKQVRDQKRAAETSQKRAEEAQKLAEDWTVTAETALATTNSSLKTVFVEKEKSLATAKQELERVRAERADAVAMVVEAYQDAFVDTPEYQDLAQRLMTIDGEQLVERIMETNSEWDISFLRQAPTEVPASEAVPGDKCDGAEDQTTPLVLEEGPQCADP</sequence>
<dbReference type="AlphaFoldDB" id="A0ABD1QG93"/>
<proteinExistence type="predicted"/>
<name>A0ABD1QG93_9LAMI</name>
<reference evidence="4" key="1">
    <citation type="submission" date="2024-07" db="EMBL/GenBank/DDBJ databases">
        <title>Two chromosome-level genome assemblies of Korean endemic species Abeliophyllum distichum and Forsythia ovata (Oleaceae).</title>
        <authorList>
            <person name="Jang H."/>
        </authorList>
    </citation>
    <scope>NUCLEOTIDE SEQUENCE [LARGE SCALE GENOMIC DNA]</scope>
</reference>
<evidence type="ECO:0000256" key="2">
    <source>
        <dbReference type="SAM" id="MobiDB-lite"/>
    </source>
</evidence>
<protein>
    <submittedName>
        <fullName evidence="3">Uncharacterized protein</fullName>
    </submittedName>
</protein>